<dbReference type="PIRSF" id="PIRSF010244">
    <property type="entry name" value="UCP010244_imp"/>
    <property type="match status" value="1"/>
</dbReference>
<dbReference type="Proteomes" id="UP000636264">
    <property type="component" value="Unassembled WGS sequence"/>
</dbReference>
<keyword evidence="1" id="KW-0812">Transmembrane</keyword>
<dbReference type="InterPro" id="IPR014456">
    <property type="entry name" value="UCP010244_IM"/>
</dbReference>
<feature type="transmembrane region" description="Helical" evidence="1">
    <location>
        <begin position="6"/>
        <end position="26"/>
    </location>
</feature>
<name>A0A916RXT2_9HYPH</name>
<evidence type="ECO:0000256" key="1">
    <source>
        <dbReference type="SAM" id="Phobius"/>
    </source>
</evidence>
<sequence>MLRLFHAIVMGLIGAGIVHLVILFLLPNYSVRDAWTQVSSVADYYETVRLRGDNSTTSALPHPADPFIDAAACRFNLEDGMLSVRGQGDIPFWTLAIYDERGLNTFSISDRVSSGPLLDAVVLTPIQMQRLKADEANEGDQSLYLETSVIEGFVLVRAFVPDETWQPKVSAFLDSLQCEALESQ</sequence>
<dbReference type="RefSeq" id="WP_188722161.1">
    <property type="nucleotide sequence ID" value="NZ_BMIF01000011.1"/>
</dbReference>
<organism evidence="2 3">
    <name type="scientific">Nitratireductor aestuarii</name>
    <dbReference type="NCBI Taxonomy" id="1735103"/>
    <lineage>
        <taxon>Bacteria</taxon>
        <taxon>Pseudomonadati</taxon>
        <taxon>Pseudomonadota</taxon>
        <taxon>Alphaproteobacteria</taxon>
        <taxon>Hyphomicrobiales</taxon>
        <taxon>Phyllobacteriaceae</taxon>
        <taxon>Nitratireductor</taxon>
    </lineage>
</organism>
<reference evidence="2" key="2">
    <citation type="submission" date="2020-09" db="EMBL/GenBank/DDBJ databases">
        <authorList>
            <person name="Sun Q."/>
            <person name="Zhou Y."/>
        </authorList>
    </citation>
    <scope>NUCLEOTIDE SEQUENCE</scope>
    <source>
        <strain evidence="2">CGMCC 1.15320</strain>
    </source>
</reference>
<protein>
    <submittedName>
        <fullName evidence="2">DUF1254 domain-containing protein</fullName>
    </submittedName>
</protein>
<keyword evidence="1" id="KW-1133">Transmembrane helix</keyword>
<proteinExistence type="predicted"/>
<evidence type="ECO:0000313" key="2">
    <source>
        <dbReference type="EMBL" id="GGA76059.1"/>
    </source>
</evidence>
<keyword evidence="3" id="KW-1185">Reference proteome</keyword>
<gene>
    <name evidence="2" type="ORF">GCM10011385_32580</name>
</gene>
<evidence type="ECO:0000313" key="3">
    <source>
        <dbReference type="Proteomes" id="UP000636264"/>
    </source>
</evidence>
<comment type="caution">
    <text evidence="2">The sequence shown here is derived from an EMBL/GenBank/DDBJ whole genome shotgun (WGS) entry which is preliminary data.</text>
</comment>
<keyword evidence="1" id="KW-0472">Membrane</keyword>
<dbReference type="EMBL" id="BMIF01000011">
    <property type="protein sequence ID" value="GGA76059.1"/>
    <property type="molecule type" value="Genomic_DNA"/>
</dbReference>
<accession>A0A916RXT2</accession>
<reference evidence="2" key="1">
    <citation type="journal article" date="2014" name="Int. J. Syst. Evol. Microbiol.">
        <title>Complete genome sequence of Corynebacterium casei LMG S-19264T (=DSM 44701T), isolated from a smear-ripened cheese.</title>
        <authorList>
            <consortium name="US DOE Joint Genome Institute (JGI-PGF)"/>
            <person name="Walter F."/>
            <person name="Albersmeier A."/>
            <person name="Kalinowski J."/>
            <person name="Ruckert C."/>
        </authorList>
    </citation>
    <scope>NUCLEOTIDE SEQUENCE</scope>
    <source>
        <strain evidence="2">CGMCC 1.15320</strain>
    </source>
</reference>
<dbReference type="AlphaFoldDB" id="A0A916RXT2"/>